<dbReference type="InterPro" id="IPR018607">
    <property type="entry name" value="Ctf8"/>
</dbReference>
<evidence type="ECO:0000313" key="1">
    <source>
        <dbReference type="EMBL" id="KAJ4457858.1"/>
    </source>
</evidence>
<gene>
    <name evidence="1" type="ORF">PAPYR_6536</name>
</gene>
<sequence length="138" mass="15217">MLIRIRLNDTHEWVLLELQGRIESKLPEISGLELGKLKILTNPKDPKDVRCWLKIGNQLLEGTLIQLKNPIAVMKKIVLAQPVEGTQGPPGAEIEESTRYEIEGVARYKMHFNTRPLLSTRTGAGAAALPPQPPPPGG</sequence>
<dbReference type="PANTHER" id="PTHR47475:SF2">
    <property type="entry name" value="CHROMOSOME TRANSMISSION FIDELITY PROTEIN 8"/>
    <property type="match status" value="1"/>
</dbReference>
<dbReference type="Pfam" id="PF09696">
    <property type="entry name" value="Ctf8"/>
    <property type="match status" value="1"/>
</dbReference>
<dbReference type="EMBL" id="JAPMOS010000038">
    <property type="protein sequence ID" value="KAJ4457858.1"/>
    <property type="molecule type" value="Genomic_DNA"/>
</dbReference>
<comment type="caution">
    <text evidence="1">The sequence shown here is derived from an EMBL/GenBank/DDBJ whole genome shotgun (WGS) entry which is preliminary data.</text>
</comment>
<protein>
    <submittedName>
        <fullName evidence="1">Uncharacterized protein</fullName>
    </submittedName>
</protein>
<keyword evidence="2" id="KW-1185">Reference proteome</keyword>
<organism evidence="1 2">
    <name type="scientific">Paratrimastix pyriformis</name>
    <dbReference type="NCBI Taxonomy" id="342808"/>
    <lineage>
        <taxon>Eukaryota</taxon>
        <taxon>Metamonada</taxon>
        <taxon>Preaxostyla</taxon>
        <taxon>Paratrimastigidae</taxon>
        <taxon>Paratrimastix</taxon>
    </lineage>
</organism>
<reference evidence="1" key="1">
    <citation type="journal article" date="2022" name="bioRxiv">
        <title>Genomics of Preaxostyla Flagellates Illuminates Evolutionary Transitions and the Path Towards Mitochondrial Loss.</title>
        <authorList>
            <person name="Novak L.V.F."/>
            <person name="Treitli S.C."/>
            <person name="Pyrih J."/>
            <person name="Halakuc P."/>
            <person name="Pipaliya S.V."/>
            <person name="Vacek V."/>
            <person name="Brzon O."/>
            <person name="Soukal P."/>
            <person name="Eme L."/>
            <person name="Dacks J.B."/>
            <person name="Karnkowska A."/>
            <person name="Elias M."/>
            <person name="Hampl V."/>
        </authorList>
    </citation>
    <scope>NUCLEOTIDE SEQUENCE</scope>
    <source>
        <strain evidence="1">RCP-MX</strain>
    </source>
</reference>
<dbReference type="PANTHER" id="PTHR47475">
    <property type="entry name" value="CHROMOSOME TRANSMISSION FIDELITY PROTEIN 8"/>
    <property type="match status" value="1"/>
</dbReference>
<accession>A0ABQ8UF25</accession>
<evidence type="ECO:0000313" key="2">
    <source>
        <dbReference type="Proteomes" id="UP001141327"/>
    </source>
</evidence>
<proteinExistence type="predicted"/>
<name>A0ABQ8UF25_9EUKA</name>
<dbReference type="Proteomes" id="UP001141327">
    <property type="component" value="Unassembled WGS sequence"/>
</dbReference>